<dbReference type="InterPro" id="IPR045864">
    <property type="entry name" value="aa-tRNA-synth_II/BPL/LPL"/>
</dbReference>
<dbReference type="SUPFAM" id="SSF55681">
    <property type="entry name" value="Class II aaRS and biotin synthetases"/>
    <property type="match status" value="1"/>
</dbReference>
<evidence type="ECO:0000256" key="2">
    <source>
        <dbReference type="ARBA" id="ARBA00022598"/>
    </source>
</evidence>
<dbReference type="Gene3D" id="3.40.50.800">
    <property type="entry name" value="Anticodon-binding domain"/>
    <property type="match status" value="1"/>
</dbReference>
<accession>A0A7T5R0M0</accession>
<evidence type="ECO:0000256" key="3">
    <source>
        <dbReference type="ARBA" id="ARBA00022741"/>
    </source>
</evidence>
<dbReference type="NCBIfam" id="TIGR00408">
    <property type="entry name" value="proS_fam_I"/>
    <property type="match status" value="1"/>
</dbReference>
<dbReference type="SUPFAM" id="SSF52954">
    <property type="entry name" value="Class II aaRS ABD-related"/>
    <property type="match status" value="1"/>
</dbReference>
<comment type="function">
    <text evidence="8">Catalyzes the attachment of proline to tRNA(Pro) in a two-step reaction: proline is first activated by ATP to form Pro-AMP and then transferred to the acceptor end of tRNA(Pro).</text>
</comment>
<keyword evidence="3 8" id="KW-0547">Nucleotide-binding</keyword>
<dbReference type="InterPro" id="IPR036621">
    <property type="entry name" value="Anticodon-bd_dom_sf"/>
</dbReference>
<keyword evidence="1 8" id="KW-0963">Cytoplasm</keyword>
<evidence type="ECO:0000256" key="6">
    <source>
        <dbReference type="ARBA" id="ARBA00023146"/>
    </source>
</evidence>
<protein>
    <recommendedName>
        <fullName evidence="8">Proline--tRNA ligase</fullName>
        <ecNumber evidence="8">6.1.1.15</ecNumber>
    </recommendedName>
    <alternativeName>
        <fullName evidence="8">Prolyl-tRNA synthetase</fullName>
        <shortName evidence="8">ProRS</shortName>
    </alternativeName>
</protein>
<dbReference type="GO" id="GO:0017101">
    <property type="term" value="C:aminoacyl-tRNA synthetase multienzyme complex"/>
    <property type="evidence" value="ECO:0007669"/>
    <property type="project" value="TreeGrafter"/>
</dbReference>
<dbReference type="Proteomes" id="UP000595362">
    <property type="component" value="Chromosome"/>
</dbReference>
<dbReference type="InterPro" id="IPR002314">
    <property type="entry name" value="aa-tRNA-synt_IIb"/>
</dbReference>
<gene>
    <name evidence="8" type="primary">proS</name>
    <name evidence="10" type="ORF">HYS17_07145</name>
</gene>
<keyword evidence="4 8" id="KW-0067">ATP-binding</keyword>
<comment type="domain">
    <text evidence="8">Consists of three domains: the N-terminal catalytic domain, the anticodon-binding domain and the C-terminal extension.</text>
</comment>
<keyword evidence="6 8" id="KW-0030">Aminoacyl-tRNA synthetase</keyword>
<evidence type="ECO:0000256" key="1">
    <source>
        <dbReference type="ARBA" id="ARBA00022490"/>
    </source>
</evidence>
<evidence type="ECO:0000256" key="4">
    <source>
        <dbReference type="ARBA" id="ARBA00022840"/>
    </source>
</evidence>
<dbReference type="PROSITE" id="PS50862">
    <property type="entry name" value="AA_TRNA_LIGASE_II"/>
    <property type="match status" value="1"/>
</dbReference>
<evidence type="ECO:0000256" key="7">
    <source>
        <dbReference type="ARBA" id="ARBA00047671"/>
    </source>
</evidence>
<dbReference type="CDD" id="cd00778">
    <property type="entry name" value="ProRS_core_arch_euk"/>
    <property type="match status" value="1"/>
</dbReference>
<keyword evidence="2 8" id="KW-0436">Ligase</keyword>
<dbReference type="PANTHER" id="PTHR43382:SF2">
    <property type="entry name" value="BIFUNCTIONAL GLUTAMATE_PROLINE--TRNA LIGASE"/>
    <property type="match status" value="1"/>
</dbReference>
<dbReference type="GO" id="GO:0005524">
    <property type="term" value="F:ATP binding"/>
    <property type="evidence" value="ECO:0007669"/>
    <property type="project" value="UniProtKB-UniRule"/>
</dbReference>
<evidence type="ECO:0000313" key="10">
    <source>
        <dbReference type="EMBL" id="QQG35325.1"/>
    </source>
</evidence>
<comment type="similarity">
    <text evidence="8">Belongs to the class-II aminoacyl-tRNA synthetase family. ProS type 3 subfamily.</text>
</comment>
<evidence type="ECO:0000259" key="9">
    <source>
        <dbReference type="PROSITE" id="PS50862"/>
    </source>
</evidence>
<organism evidence="10 11">
    <name type="scientific">Micavibrio aeruginosavorus</name>
    <dbReference type="NCBI Taxonomy" id="349221"/>
    <lineage>
        <taxon>Bacteria</taxon>
        <taxon>Pseudomonadati</taxon>
        <taxon>Bdellovibrionota</taxon>
        <taxon>Bdellovibrionia</taxon>
        <taxon>Bdellovibrionales</taxon>
        <taxon>Pseudobdellovibrionaceae</taxon>
        <taxon>Micavibrio</taxon>
    </lineage>
</organism>
<dbReference type="Pfam" id="PF03129">
    <property type="entry name" value="HGTP_anticodon"/>
    <property type="match status" value="1"/>
</dbReference>
<dbReference type="GO" id="GO:0006433">
    <property type="term" value="P:prolyl-tRNA aminoacylation"/>
    <property type="evidence" value="ECO:0007669"/>
    <property type="project" value="UniProtKB-UniRule"/>
</dbReference>
<dbReference type="HAMAP" id="MF_01571">
    <property type="entry name" value="Pro_tRNA_synth_type3"/>
    <property type="match status" value="1"/>
</dbReference>
<evidence type="ECO:0000256" key="5">
    <source>
        <dbReference type="ARBA" id="ARBA00022917"/>
    </source>
</evidence>
<dbReference type="EC" id="6.1.1.15" evidence="8"/>
<dbReference type="EMBL" id="CP066681">
    <property type="protein sequence ID" value="QQG35325.1"/>
    <property type="molecule type" value="Genomic_DNA"/>
</dbReference>
<reference evidence="10 11" key="1">
    <citation type="submission" date="2020-07" db="EMBL/GenBank/DDBJ databases">
        <title>Huge and variable diversity of episymbiotic CPR bacteria and DPANN archaea in groundwater ecosystems.</title>
        <authorList>
            <person name="He C.Y."/>
            <person name="Keren R."/>
            <person name="Whittaker M."/>
            <person name="Farag I.F."/>
            <person name="Doudna J."/>
            <person name="Cate J.H.D."/>
            <person name="Banfield J.F."/>
        </authorList>
    </citation>
    <scope>NUCLEOTIDE SEQUENCE [LARGE SCALE GENOMIC DNA]</scope>
    <source>
        <strain evidence="10">NC_groundwater_70_Ag_B-0.1um_54_66</strain>
    </source>
</reference>
<evidence type="ECO:0000313" key="11">
    <source>
        <dbReference type="Proteomes" id="UP000595362"/>
    </source>
</evidence>
<feature type="domain" description="Aminoacyl-transfer RNA synthetases class-II family profile" evidence="9">
    <location>
        <begin position="53"/>
        <end position="307"/>
    </location>
</feature>
<dbReference type="InterPro" id="IPR004154">
    <property type="entry name" value="Anticodon-bd"/>
</dbReference>
<name>A0A7T5R0M0_9BACT</name>
<dbReference type="InterPro" id="IPR033721">
    <property type="entry name" value="ProRS_core_arch_euk"/>
</dbReference>
<dbReference type="PANTHER" id="PTHR43382">
    <property type="entry name" value="PROLYL-TRNA SYNTHETASE"/>
    <property type="match status" value="1"/>
</dbReference>
<proteinExistence type="inferred from homology"/>
<dbReference type="InterPro" id="IPR006195">
    <property type="entry name" value="aa-tRNA-synth_II"/>
</dbReference>
<comment type="subunit">
    <text evidence="8">Homodimer.</text>
</comment>
<dbReference type="Gene3D" id="3.30.930.10">
    <property type="entry name" value="Bira Bifunctional Protein, Domain 2"/>
    <property type="match status" value="1"/>
</dbReference>
<dbReference type="GO" id="GO:0004827">
    <property type="term" value="F:proline-tRNA ligase activity"/>
    <property type="evidence" value="ECO:0007669"/>
    <property type="project" value="UniProtKB-UniRule"/>
</dbReference>
<dbReference type="AlphaFoldDB" id="A0A7T5R0M0"/>
<keyword evidence="5 8" id="KW-0648">Protein biosynthesis</keyword>
<dbReference type="GO" id="GO:0005737">
    <property type="term" value="C:cytoplasm"/>
    <property type="evidence" value="ECO:0007669"/>
    <property type="project" value="UniProtKB-SubCell"/>
</dbReference>
<evidence type="ECO:0000256" key="8">
    <source>
        <dbReference type="HAMAP-Rule" id="MF_01571"/>
    </source>
</evidence>
<dbReference type="InterPro" id="IPR004499">
    <property type="entry name" value="Pro-tRNA-ligase_IIa_arc-type"/>
</dbReference>
<dbReference type="FunFam" id="3.30.930.10:FF:000037">
    <property type="entry name" value="Proline--tRNA ligase"/>
    <property type="match status" value="1"/>
</dbReference>
<comment type="catalytic activity">
    <reaction evidence="7 8">
        <text>tRNA(Pro) + L-proline + ATP = L-prolyl-tRNA(Pro) + AMP + diphosphate</text>
        <dbReference type="Rhea" id="RHEA:14305"/>
        <dbReference type="Rhea" id="RHEA-COMP:9700"/>
        <dbReference type="Rhea" id="RHEA-COMP:9702"/>
        <dbReference type="ChEBI" id="CHEBI:30616"/>
        <dbReference type="ChEBI" id="CHEBI:33019"/>
        <dbReference type="ChEBI" id="CHEBI:60039"/>
        <dbReference type="ChEBI" id="CHEBI:78442"/>
        <dbReference type="ChEBI" id="CHEBI:78532"/>
        <dbReference type="ChEBI" id="CHEBI:456215"/>
        <dbReference type="EC" id="6.1.1.15"/>
    </reaction>
</comment>
<dbReference type="Pfam" id="PF00587">
    <property type="entry name" value="tRNA-synt_2b"/>
    <property type="match status" value="1"/>
</dbReference>
<comment type="subcellular location">
    <subcellularLocation>
        <location evidence="8">Cytoplasm</location>
    </subcellularLocation>
</comment>
<sequence>MTAQAQKTDVKKAAKTAVTPTREDNFPEWYQAVIKAADFSENSPVRGCMVIKPYGYALWENIQRALDDKIKEQGVQNAYFPLLIPLSFISKEAEHIDGFAKECAVVTHHRLEKGPDGKLVPAKDAALEEPFIIRPTSETIIGDSMAKWVQSYRDLPLLLNQWANVMRWEMRPRMFLRTTEFLWQEGHNAFATRDEAYADMIKMLDVYNDVYENYLAIGGIKGEKTADERFPGADNSITIEAMMQDGKALQACTSHNLGQHFAKSFNIQYQGIDGQMHTCHTTSWGFSTRSVGGLIMSHADDDGMVMPPKIAPHQVAIIPIVRDEGAAIFDHCRKLAERLKSKGIRVQLDCSDARSTDKMWDAIKKGVPVRVEIGQREMDEGKLTYVRRDLGKDSKATVGTDEFVSAIQGVLDTMQADMLRRNRDFCRANIHDVKTLADIDDFFRKGGFGFCRIDSDVSLKDPEGFKKLKGDHSVSHRCMPFENEGKKVLIGKSY</sequence>